<keyword evidence="2" id="KW-1185">Reference proteome</keyword>
<organism evidence="1 2">
    <name type="scientific">Glossina morsitans morsitans</name>
    <name type="common">Savannah tsetse fly</name>
    <dbReference type="NCBI Taxonomy" id="37546"/>
    <lineage>
        <taxon>Eukaryota</taxon>
        <taxon>Metazoa</taxon>
        <taxon>Ecdysozoa</taxon>
        <taxon>Arthropoda</taxon>
        <taxon>Hexapoda</taxon>
        <taxon>Insecta</taxon>
        <taxon>Pterygota</taxon>
        <taxon>Neoptera</taxon>
        <taxon>Endopterygota</taxon>
        <taxon>Diptera</taxon>
        <taxon>Brachycera</taxon>
        <taxon>Muscomorpha</taxon>
        <taxon>Hippoboscoidea</taxon>
        <taxon>Glossinidae</taxon>
        <taxon>Glossina</taxon>
    </lineage>
</organism>
<dbReference type="AlphaFoldDB" id="A0A1B0FG93"/>
<protein>
    <submittedName>
        <fullName evidence="1">Uncharacterized protein</fullName>
    </submittedName>
</protein>
<accession>A0A1B0FG93</accession>
<dbReference type="EnsemblMetazoa" id="GMOY002796-RA">
    <property type="protein sequence ID" value="GMOY002796-PA"/>
    <property type="gene ID" value="GMOY002796"/>
</dbReference>
<name>A0A1B0FG93_GLOMM</name>
<dbReference type="Proteomes" id="UP000092444">
    <property type="component" value="Unassembled WGS sequence"/>
</dbReference>
<dbReference type="EMBL" id="CCAG010000712">
    <property type="status" value="NOT_ANNOTATED_CDS"/>
    <property type="molecule type" value="Genomic_DNA"/>
</dbReference>
<evidence type="ECO:0000313" key="1">
    <source>
        <dbReference type="EnsemblMetazoa" id="GMOY002796-PA"/>
    </source>
</evidence>
<proteinExistence type="predicted"/>
<reference evidence="1" key="1">
    <citation type="submission" date="2020-05" db="UniProtKB">
        <authorList>
            <consortium name="EnsemblMetazoa"/>
        </authorList>
    </citation>
    <scope>IDENTIFICATION</scope>
    <source>
        <strain evidence="1">Yale</strain>
    </source>
</reference>
<dbReference type="VEuPathDB" id="VectorBase:GMOY002796"/>
<sequence length="93" mass="10154">MPNFFKAGIATSARHVVGLQEPPKNTSTGADVEPELVVVASSFLQSSTLLKDFVLRSSPPEKLHLNFCKRLRPITTTTATATTTKTSVHRFVK</sequence>
<evidence type="ECO:0000313" key="2">
    <source>
        <dbReference type="Proteomes" id="UP000092444"/>
    </source>
</evidence>